<name>A0AAD0TVQ7_9GAMM</name>
<dbReference type="RefSeq" id="WP_121636802.1">
    <property type="nucleotide sequence ID" value="NZ_CP033065.1"/>
</dbReference>
<dbReference type="EMBL" id="CP033065">
    <property type="protein sequence ID" value="AYM85276.1"/>
    <property type="molecule type" value="Genomic_DNA"/>
</dbReference>
<evidence type="ECO:0000313" key="3">
    <source>
        <dbReference type="EMBL" id="AYM85276.1"/>
    </source>
</evidence>
<feature type="chain" id="PRO_5042218627" evidence="2">
    <location>
        <begin position="19"/>
        <end position="433"/>
    </location>
</feature>
<accession>A0AAD0TVQ7</accession>
<evidence type="ECO:0000256" key="1">
    <source>
        <dbReference type="SAM" id="Coils"/>
    </source>
</evidence>
<reference evidence="3 4" key="1">
    <citation type="submission" date="2018-10" db="EMBL/GenBank/DDBJ databases">
        <title>Complete Genome Sequence and Transcriptomic Profiles of a Marine Bacterium, Pseudoalteromonas agarivorans Hao 2018.</title>
        <authorList>
            <person name="Hao L."/>
        </authorList>
    </citation>
    <scope>NUCLEOTIDE SEQUENCE [LARGE SCALE GENOMIC DNA]</scope>
    <source>
        <strain evidence="3 4">Hao 2018</strain>
    </source>
</reference>
<sequence>MRTLLFTLLCFWQCTAQATNYFVKDKSCEAISPEIEISLSATLRDLDNHQRKRQNLRQKALNKYSEQYNQQHEQLYVEERFTTNSSHSAETPTISRAQKKLHYLIKLIPSKNCNQQVAMTSELFISGMHKHSLSNTIEGNAIDVTLDINSSPKFTQFNNPLITPTNFFGLQFGSSYEQVLASLGLASLSLSDNNNAILVYGRNHAFHFKNNVFIGYQFHETLLPMVINNELSLANEKLQISTGTDQAIFLDTDLTQPAINKLKNSFDEVETASYKVSINKSEQRVVGISHGELVEHIKSNTQCYNGTILADEYLKKHKNSKTLKVVNEDHDNIIITPCYEFIYEGNGYISKLKLVEPFSTAKIKLAALAGYINQSTQWNLSGVKYNDPVASLAKLGDYDEFFDSAEFTSQHWDGYFYIYDGKLLSAELTSNDY</sequence>
<dbReference type="Proteomes" id="UP000279995">
    <property type="component" value="Chromosome I"/>
</dbReference>
<dbReference type="AlphaFoldDB" id="A0AAD0TVQ7"/>
<organism evidence="3 4">
    <name type="scientific">Pseudoalteromonas agarivorans</name>
    <dbReference type="NCBI Taxonomy" id="176102"/>
    <lineage>
        <taxon>Bacteria</taxon>
        <taxon>Pseudomonadati</taxon>
        <taxon>Pseudomonadota</taxon>
        <taxon>Gammaproteobacteria</taxon>
        <taxon>Alteromonadales</taxon>
        <taxon>Pseudoalteromonadaceae</taxon>
        <taxon>Pseudoalteromonas</taxon>
    </lineage>
</organism>
<feature type="coiled-coil region" evidence="1">
    <location>
        <begin position="39"/>
        <end position="66"/>
    </location>
</feature>
<evidence type="ECO:0000313" key="4">
    <source>
        <dbReference type="Proteomes" id="UP000279995"/>
    </source>
</evidence>
<keyword evidence="1" id="KW-0175">Coiled coil</keyword>
<evidence type="ECO:0000256" key="2">
    <source>
        <dbReference type="SAM" id="SignalP"/>
    </source>
</evidence>
<feature type="signal peptide" evidence="2">
    <location>
        <begin position="1"/>
        <end position="18"/>
    </location>
</feature>
<proteinExistence type="predicted"/>
<keyword evidence="2" id="KW-0732">Signal</keyword>
<protein>
    <submittedName>
        <fullName evidence="3">Uncharacterized protein</fullName>
    </submittedName>
</protein>
<gene>
    <name evidence="3" type="ORF">D9T18_00510</name>
</gene>